<gene>
    <name evidence="3" type="ORF">METZ01_LOCUS226394</name>
</gene>
<reference evidence="3" key="1">
    <citation type="submission" date="2018-05" db="EMBL/GenBank/DDBJ databases">
        <authorList>
            <person name="Lanie J.A."/>
            <person name="Ng W.-L."/>
            <person name="Kazmierczak K.M."/>
            <person name="Andrzejewski T.M."/>
            <person name="Davidsen T.M."/>
            <person name="Wayne K.J."/>
            <person name="Tettelin H."/>
            <person name="Glass J.I."/>
            <person name="Rusch D."/>
            <person name="Podicherti R."/>
            <person name="Tsui H.-C.T."/>
            <person name="Winkler M.E."/>
        </authorList>
    </citation>
    <scope>NUCLEOTIDE SEQUENCE</scope>
</reference>
<sequence length="52" mass="5642">MARDQSGGRQRKAGSRRASSVPSKKSKALWPTIRLLAYWGLVMAVWAGVALA</sequence>
<organism evidence="3">
    <name type="scientific">marine metagenome</name>
    <dbReference type="NCBI Taxonomy" id="408172"/>
    <lineage>
        <taxon>unclassified sequences</taxon>
        <taxon>metagenomes</taxon>
        <taxon>ecological metagenomes</taxon>
    </lineage>
</organism>
<evidence type="ECO:0000256" key="1">
    <source>
        <dbReference type="SAM" id="MobiDB-lite"/>
    </source>
</evidence>
<keyword evidence="2" id="KW-0472">Membrane</keyword>
<keyword evidence="2" id="KW-0812">Transmembrane</keyword>
<name>A0A382GEB0_9ZZZZ</name>
<evidence type="ECO:0000313" key="3">
    <source>
        <dbReference type="EMBL" id="SVB73540.1"/>
    </source>
</evidence>
<feature type="transmembrane region" description="Helical" evidence="2">
    <location>
        <begin position="33"/>
        <end position="51"/>
    </location>
</feature>
<keyword evidence="2" id="KW-1133">Transmembrane helix</keyword>
<dbReference type="AlphaFoldDB" id="A0A382GEB0"/>
<evidence type="ECO:0000256" key="2">
    <source>
        <dbReference type="SAM" id="Phobius"/>
    </source>
</evidence>
<proteinExistence type="predicted"/>
<protein>
    <submittedName>
        <fullName evidence="3">Uncharacterized protein</fullName>
    </submittedName>
</protein>
<feature type="non-terminal residue" evidence="3">
    <location>
        <position position="52"/>
    </location>
</feature>
<accession>A0A382GEB0</accession>
<feature type="region of interest" description="Disordered" evidence="1">
    <location>
        <begin position="1"/>
        <end position="26"/>
    </location>
</feature>
<dbReference type="EMBL" id="UINC01055072">
    <property type="protein sequence ID" value="SVB73540.1"/>
    <property type="molecule type" value="Genomic_DNA"/>
</dbReference>